<proteinExistence type="inferred from homology"/>
<accession>A0A9Q1FI72</accession>
<dbReference type="Pfam" id="PF12874">
    <property type="entry name" value="zf-met"/>
    <property type="match status" value="1"/>
</dbReference>
<evidence type="ECO:0000256" key="13">
    <source>
        <dbReference type="SAM" id="MobiDB-lite"/>
    </source>
</evidence>
<dbReference type="Gene3D" id="3.30.160.60">
    <property type="entry name" value="Classic Zinc Finger"/>
    <property type="match status" value="7"/>
</dbReference>
<comment type="similarity">
    <text evidence="11">Belongs to the sal C2H2-type zinc-finger protein family.</text>
</comment>
<dbReference type="InterPro" id="IPR051565">
    <property type="entry name" value="Sal_C2H2-zinc-finger"/>
</dbReference>
<evidence type="ECO:0000259" key="14">
    <source>
        <dbReference type="PROSITE" id="PS50157"/>
    </source>
</evidence>
<evidence type="ECO:0000256" key="4">
    <source>
        <dbReference type="ARBA" id="ARBA00022737"/>
    </source>
</evidence>
<feature type="domain" description="C2H2-type" evidence="14">
    <location>
        <begin position="336"/>
        <end position="363"/>
    </location>
</feature>
<dbReference type="InterPro" id="IPR013087">
    <property type="entry name" value="Znf_C2H2_type"/>
</dbReference>
<evidence type="ECO:0000256" key="3">
    <source>
        <dbReference type="ARBA" id="ARBA00022723"/>
    </source>
</evidence>
<comment type="similarity">
    <text evidence="2">Belongs to the krueppel C2H2-type zinc-finger protein family.</text>
</comment>
<dbReference type="SMART" id="SM00614">
    <property type="entry name" value="ZnF_BED"/>
    <property type="match status" value="2"/>
</dbReference>
<dbReference type="GO" id="GO:0009966">
    <property type="term" value="P:regulation of signal transduction"/>
    <property type="evidence" value="ECO:0007669"/>
    <property type="project" value="UniProtKB-ARBA"/>
</dbReference>
<keyword evidence="5 12" id="KW-0863">Zinc-finger</keyword>
<feature type="region of interest" description="Disordered" evidence="13">
    <location>
        <begin position="747"/>
        <end position="773"/>
    </location>
</feature>
<dbReference type="SUPFAM" id="SSF57667">
    <property type="entry name" value="beta-beta-alpha zinc fingers"/>
    <property type="match status" value="4"/>
</dbReference>
<evidence type="ECO:0000256" key="10">
    <source>
        <dbReference type="ARBA" id="ARBA00023242"/>
    </source>
</evidence>
<keyword evidence="6" id="KW-0862">Zinc</keyword>
<keyword evidence="8" id="KW-0238">DNA-binding</keyword>
<dbReference type="PANTHER" id="PTHR23233:SF19">
    <property type="entry name" value="SAL-LIKE PROTEIN 4"/>
    <property type="match status" value="1"/>
</dbReference>
<comment type="caution">
    <text evidence="15">The sequence shown here is derived from an EMBL/GenBank/DDBJ whole genome shotgun (WGS) entry which is preliminary data.</text>
</comment>
<organism evidence="15 16">
    <name type="scientific">Synaphobranchus kaupii</name>
    <name type="common">Kaup's arrowtooth eel</name>
    <dbReference type="NCBI Taxonomy" id="118154"/>
    <lineage>
        <taxon>Eukaryota</taxon>
        <taxon>Metazoa</taxon>
        <taxon>Chordata</taxon>
        <taxon>Craniata</taxon>
        <taxon>Vertebrata</taxon>
        <taxon>Euteleostomi</taxon>
        <taxon>Actinopterygii</taxon>
        <taxon>Neopterygii</taxon>
        <taxon>Teleostei</taxon>
        <taxon>Anguilliformes</taxon>
        <taxon>Synaphobranchidae</taxon>
        <taxon>Synaphobranchus</taxon>
    </lineage>
</organism>
<keyword evidence="4" id="KW-0677">Repeat</keyword>
<dbReference type="FunFam" id="3.30.160.60:FF:000025">
    <property type="entry name" value="Spalt-like transcription factor 1"/>
    <property type="match status" value="1"/>
</dbReference>
<sequence length="1037" mass="110742">MSRRKQAKPQQIHSEDPDSVKNGFLQDDQSEKDWNKMKRSRMETYVCDKCCAEFFDQSEFVQHQNICSKNQQVLIIKDDGAGMLSELSQGSVESCLSDQSDSLFGGDAHSNGSFWAVEKMQEVETNGEDSLSRLQMEISAMPNAPCFPDAKTEDPHGTSVAVIQQFPGVKLPPIPAGLNAIPAILEQLLSLQHQQLMQIQLTEQIRVQVAMMVSNGLSSLAGSAVDPLKALGAHLSQQLSAAAAMIGKKAGAQSLSLESLKQGKVPHSNSAPSSSDLKDLAPKISSLLPLMPGALGFQSPFAAKPAGSDPTRKGKSKPLNVSLDPKTDPGEPNPKRKCMFCGKRFGNDSGLQIHLRSHTGERPYKCNICGNRFTTRGNLKVHFQRHRDKYPHVRMNPHPVPEHLDNMATNGGVPYSMSAPMEESSFVSSRSVPGLPSSSNHLAAMPPQDSPEGVVFSRMPPSFKSEGAFATSGGHMRAEQILPPLVGLDGLRRPGSASLFGEHSSGTSKLQEMVDCLEKTGNPNECTICHRVLSCPSSLKMHYRTHTGERPHKCKSCGRAFSTKGNLKAHHAVHRANAPLRTQHSCPICQKKFTNAVVLQQHIRMHMGGQIPNNPLPDNASFGDPLAAGPSPPGEKAMGAICFSGEGSEDDLGSQNGSGDSQELPYPHPTPKEEGSSPPSDAVFLNHMKSFASALNLQLKTSVASEVGGMLNELPSMRGDLPSHNNQSPRACDSASFQSMSPLASHFKTTSPGNAGGHGSGTPDWSSTLWDPDTGGALDLTSASIFSKAIKEEPNMSFSNGPNHVPAMKGPPNLARLEMHVPQGNPFGANSLFCTPMVGAGMPLGSSVPPRRPAKQHVCSTCGKTFSSSSSLQIHSRTHTGEKPFSCTFCNKSFTTKGNLKVHIGTHMGNISARPGRRLSLDAPHAQVALGTESPSTQGPPLIGVDLSTQNQFSAVYTNGLAMKTNEISVIQGGGVPLLSGPAGSPPRGSLEALIKMEGSQSGLSASVTKMDTDRLDGMPHFPQFMEERALVTGESI</sequence>
<evidence type="ECO:0000256" key="2">
    <source>
        <dbReference type="ARBA" id="ARBA00006991"/>
    </source>
</evidence>
<dbReference type="PROSITE" id="PS50157">
    <property type="entry name" value="ZINC_FINGER_C2H2_2"/>
    <property type="match status" value="7"/>
</dbReference>
<dbReference type="GO" id="GO:0021772">
    <property type="term" value="P:olfactory bulb development"/>
    <property type="evidence" value="ECO:0007669"/>
    <property type="project" value="UniProtKB-ARBA"/>
</dbReference>
<feature type="region of interest" description="Disordered" evidence="13">
    <location>
        <begin position="1"/>
        <end position="32"/>
    </location>
</feature>
<evidence type="ECO:0000256" key="6">
    <source>
        <dbReference type="ARBA" id="ARBA00022833"/>
    </source>
</evidence>
<keyword evidence="7" id="KW-0805">Transcription regulation</keyword>
<comment type="subcellular location">
    <subcellularLocation>
        <location evidence="1">Nucleus</location>
    </subcellularLocation>
</comment>
<dbReference type="AlphaFoldDB" id="A0A9Q1FI72"/>
<gene>
    <name evidence="15" type="ORF">SKAU_G00156970</name>
</gene>
<evidence type="ECO:0000256" key="11">
    <source>
        <dbReference type="ARBA" id="ARBA00038474"/>
    </source>
</evidence>
<keyword evidence="16" id="KW-1185">Reference proteome</keyword>
<evidence type="ECO:0000313" key="15">
    <source>
        <dbReference type="EMBL" id="KAJ8359172.1"/>
    </source>
</evidence>
<dbReference type="SMART" id="SM00355">
    <property type="entry name" value="ZnF_C2H2"/>
    <property type="match status" value="8"/>
</dbReference>
<dbReference type="FunFam" id="3.30.160.60:FF:001370">
    <property type="entry name" value="Zinc finger protein"/>
    <property type="match status" value="1"/>
</dbReference>
<dbReference type="PANTHER" id="PTHR23233">
    <property type="entry name" value="SAL-LIKE PROTEIN"/>
    <property type="match status" value="1"/>
</dbReference>
<keyword evidence="3" id="KW-0479">Metal-binding</keyword>
<dbReference type="FunFam" id="3.30.160.60:FF:000260">
    <property type="entry name" value="Spalt-like transcription factor 1"/>
    <property type="match status" value="1"/>
</dbReference>
<evidence type="ECO:0000256" key="12">
    <source>
        <dbReference type="PROSITE-ProRule" id="PRU00042"/>
    </source>
</evidence>
<dbReference type="Proteomes" id="UP001152622">
    <property type="component" value="Chromosome 5"/>
</dbReference>
<evidence type="ECO:0000256" key="7">
    <source>
        <dbReference type="ARBA" id="ARBA00023015"/>
    </source>
</evidence>
<protein>
    <recommendedName>
        <fullName evidence="14">C2H2-type domain-containing protein</fullName>
    </recommendedName>
</protein>
<dbReference type="OrthoDB" id="8749569at2759"/>
<feature type="domain" description="C2H2-type" evidence="14">
    <location>
        <begin position="524"/>
        <end position="551"/>
    </location>
</feature>
<dbReference type="GO" id="GO:0000981">
    <property type="term" value="F:DNA-binding transcription factor activity, RNA polymerase II-specific"/>
    <property type="evidence" value="ECO:0007669"/>
    <property type="project" value="TreeGrafter"/>
</dbReference>
<keyword evidence="9" id="KW-0804">Transcription</keyword>
<evidence type="ECO:0000256" key="9">
    <source>
        <dbReference type="ARBA" id="ARBA00023163"/>
    </source>
</evidence>
<dbReference type="PROSITE" id="PS00028">
    <property type="entry name" value="ZINC_FINGER_C2H2_1"/>
    <property type="match status" value="7"/>
</dbReference>
<feature type="domain" description="C2H2-type" evidence="14">
    <location>
        <begin position="885"/>
        <end position="912"/>
    </location>
</feature>
<evidence type="ECO:0000256" key="1">
    <source>
        <dbReference type="ARBA" id="ARBA00004123"/>
    </source>
</evidence>
<feature type="domain" description="C2H2-type" evidence="14">
    <location>
        <begin position="584"/>
        <end position="611"/>
    </location>
</feature>
<evidence type="ECO:0000313" key="16">
    <source>
        <dbReference type="Proteomes" id="UP001152622"/>
    </source>
</evidence>
<dbReference type="EMBL" id="JAINUF010000005">
    <property type="protein sequence ID" value="KAJ8359172.1"/>
    <property type="molecule type" value="Genomic_DNA"/>
</dbReference>
<feature type="domain" description="C2H2-type" evidence="14">
    <location>
        <begin position="364"/>
        <end position="391"/>
    </location>
</feature>
<dbReference type="FunFam" id="3.30.160.60:FF:000302">
    <property type="entry name" value="Spalt-like transcription factor 1"/>
    <property type="match status" value="1"/>
</dbReference>
<name>A0A9Q1FI72_SYNKA</name>
<dbReference type="InterPro" id="IPR036236">
    <property type="entry name" value="Znf_C2H2_sf"/>
</dbReference>
<dbReference type="GO" id="GO:0000978">
    <property type="term" value="F:RNA polymerase II cis-regulatory region sequence-specific DNA binding"/>
    <property type="evidence" value="ECO:0007669"/>
    <property type="project" value="TreeGrafter"/>
</dbReference>
<dbReference type="GO" id="GO:0005634">
    <property type="term" value="C:nucleus"/>
    <property type="evidence" value="ECO:0007669"/>
    <property type="project" value="UniProtKB-SubCell"/>
</dbReference>
<dbReference type="FunFam" id="3.30.160.60:FF:000215">
    <property type="entry name" value="Spalt-like transcription factor 3"/>
    <property type="match status" value="1"/>
</dbReference>
<reference evidence="15" key="1">
    <citation type="journal article" date="2023" name="Science">
        <title>Genome structures resolve the early diversification of teleost fishes.</title>
        <authorList>
            <person name="Parey E."/>
            <person name="Louis A."/>
            <person name="Montfort J."/>
            <person name="Bouchez O."/>
            <person name="Roques C."/>
            <person name="Iampietro C."/>
            <person name="Lluch J."/>
            <person name="Castinel A."/>
            <person name="Donnadieu C."/>
            <person name="Desvignes T."/>
            <person name="Floi Bucao C."/>
            <person name="Jouanno E."/>
            <person name="Wen M."/>
            <person name="Mejri S."/>
            <person name="Dirks R."/>
            <person name="Jansen H."/>
            <person name="Henkel C."/>
            <person name="Chen W.J."/>
            <person name="Zahm M."/>
            <person name="Cabau C."/>
            <person name="Klopp C."/>
            <person name="Thompson A.W."/>
            <person name="Robinson-Rechavi M."/>
            <person name="Braasch I."/>
            <person name="Lecointre G."/>
            <person name="Bobe J."/>
            <person name="Postlethwait J.H."/>
            <person name="Berthelot C."/>
            <person name="Roest Crollius H."/>
            <person name="Guiguen Y."/>
        </authorList>
    </citation>
    <scope>NUCLEOTIDE SEQUENCE</scope>
    <source>
        <strain evidence="15">WJC10195</strain>
    </source>
</reference>
<feature type="domain" description="C2H2-type" evidence="14">
    <location>
        <begin position="857"/>
        <end position="884"/>
    </location>
</feature>
<feature type="region of interest" description="Disordered" evidence="13">
    <location>
        <begin position="608"/>
        <end position="682"/>
    </location>
</feature>
<feature type="region of interest" description="Disordered" evidence="13">
    <location>
        <begin position="301"/>
        <end position="335"/>
    </location>
</feature>
<evidence type="ECO:0000256" key="5">
    <source>
        <dbReference type="ARBA" id="ARBA00022771"/>
    </source>
</evidence>
<keyword evidence="10" id="KW-0539">Nucleus</keyword>
<evidence type="ECO:0000256" key="8">
    <source>
        <dbReference type="ARBA" id="ARBA00023125"/>
    </source>
</evidence>
<dbReference type="Pfam" id="PF00096">
    <property type="entry name" value="zf-C2H2"/>
    <property type="match status" value="6"/>
</dbReference>
<dbReference type="GO" id="GO:0008270">
    <property type="term" value="F:zinc ion binding"/>
    <property type="evidence" value="ECO:0007669"/>
    <property type="project" value="UniProtKB-KW"/>
</dbReference>
<feature type="domain" description="C2H2-type" evidence="14">
    <location>
        <begin position="552"/>
        <end position="579"/>
    </location>
</feature>